<dbReference type="SUPFAM" id="SSF52540">
    <property type="entry name" value="P-loop containing nucleoside triphosphate hydrolases"/>
    <property type="match status" value="1"/>
</dbReference>
<protein>
    <submittedName>
        <fullName evidence="1">Uncharacterized protein</fullName>
    </submittedName>
</protein>
<name>A0A017H7E8_9FUSO</name>
<evidence type="ECO:0000313" key="1">
    <source>
        <dbReference type="EMBL" id="KID49803.1"/>
    </source>
</evidence>
<dbReference type="AlphaFoldDB" id="A0A017H7E8"/>
<dbReference type="Gene3D" id="3.40.50.300">
    <property type="entry name" value="P-loop containing nucleotide triphosphate hydrolases"/>
    <property type="match status" value="1"/>
</dbReference>
<accession>A0A017H7E8</accession>
<comment type="caution">
    <text evidence="1">The sequence shown here is derived from an EMBL/GenBank/DDBJ whole genome shotgun (WGS) entry which is preliminary data.</text>
</comment>
<dbReference type="PATRIC" id="fig|1226633.4.peg.647"/>
<dbReference type="InterPro" id="IPR027417">
    <property type="entry name" value="P-loop_NTPase"/>
</dbReference>
<evidence type="ECO:0000313" key="2">
    <source>
        <dbReference type="Proteomes" id="UP000031184"/>
    </source>
</evidence>
<dbReference type="EMBL" id="AUZI01000011">
    <property type="protein sequence ID" value="KID49803.1"/>
    <property type="molecule type" value="Genomic_DNA"/>
</dbReference>
<gene>
    <name evidence="1" type="ORF">C095_03240</name>
</gene>
<organism evidence="1 2">
    <name type="scientific">Fusobacterium necrophorum subsp. funduliforme B35</name>
    <dbReference type="NCBI Taxonomy" id="1226633"/>
    <lineage>
        <taxon>Bacteria</taxon>
        <taxon>Fusobacteriati</taxon>
        <taxon>Fusobacteriota</taxon>
        <taxon>Fusobacteriia</taxon>
        <taxon>Fusobacteriales</taxon>
        <taxon>Fusobacteriaceae</taxon>
        <taxon>Fusobacterium</taxon>
    </lineage>
</organism>
<sequence length="61" mass="7000">MLAKKLMGSYNILLMDEPSNFLDIPSLEALEVLMKGYAGTIIILFLVLINCKWTNKRDYSF</sequence>
<dbReference type="Proteomes" id="UP000031184">
    <property type="component" value="Unassembled WGS sequence"/>
</dbReference>
<proteinExistence type="predicted"/>
<reference evidence="1 2" key="1">
    <citation type="submission" date="2013-08" db="EMBL/GenBank/DDBJ databases">
        <title>An opportunistic ruminal bacterium that causes liver abscesses in cattle.</title>
        <authorList>
            <person name="Benahmed F.H."/>
            <person name="Rasmussen M."/>
            <person name="Harbottle H."/>
            <person name="Soppet D."/>
            <person name="Nagaraja T.G."/>
            <person name="Davidson M."/>
        </authorList>
    </citation>
    <scope>NUCLEOTIDE SEQUENCE [LARGE SCALE GENOMIC DNA]</scope>
    <source>
        <strain evidence="1 2">B35</strain>
    </source>
</reference>